<feature type="binding site" evidence="3">
    <location>
        <position position="277"/>
    </location>
    <ligand>
        <name>Mg(2+)</name>
        <dbReference type="ChEBI" id="CHEBI:18420"/>
        <label>1</label>
    </ligand>
</feature>
<dbReference type="GO" id="GO:0046872">
    <property type="term" value="F:metal ion binding"/>
    <property type="evidence" value="ECO:0007669"/>
    <property type="project" value="UniProtKB-KW"/>
</dbReference>
<dbReference type="SUPFAM" id="SSF101478">
    <property type="entry name" value="ADP-ribosylglycohydrolase"/>
    <property type="match status" value="1"/>
</dbReference>
<dbReference type="RefSeq" id="WP_044796687.1">
    <property type="nucleotide sequence ID" value="NZ_JAXOTW010000002.1"/>
</dbReference>
<feature type="binding site" evidence="3">
    <location>
        <position position="65"/>
    </location>
    <ligand>
        <name>Mg(2+)</name>
        <dbReference type="ChEBI" id="CHEBI:18420"/>
        <label>1</label>
    </ligand>
</feature>
<gene>
    <name evidence="4" type="ORF">U2F49_04755</name>
</gene>
<evidence type="ECO:0000313" key="5">
    <source>
        <dbReference type="Proteomes" id="UP001292252"/>
    </source>
</evidence>
<dbReference type="Gene3D" id="1.10.4080.10">
    <property type="entry name" value="ADP-ribosylation/Crystallin J1"/>
    <property type="match status" value="1"/>
</dbReference>
<keyword evidence="3" id="KW-0479">Metal-binding</keyword>
<sequence length="330" mass="36295">MKNDYTYRILGTLNGLAIGDAFGTPAVHYSPREIPEMYGEKITNFITPIRRSGKGKSKWEKYEVTDDTIQTLILANSLIKFNGFSREGFGNELLKIEERYCKPGTGCGRFRVKANPNNIAEGGEGNGSSMRIAPIGICCSVHEVDKLVRLAVDSSTLTHNTMGALGGSVAIASAVSAAIEGYTINEIIEFSLNTLRKFETRYSSKCSCSILKEIKFAIDIGPEKYVEHLILNKYKTDEGEWGFIALESVACVFSLLSLNLSFKESAIKSVNLGGDSDSTTSMLCAILGAINFEDIPHDWLRNVGQKNNLDFKELAINLNNLRVHGLKDDN</sequence>
<keyword evidence="2" id="KW-0378">Hydrolase</keyword>
<keyword evidence="3" id="KW-0460">Magnesium</keyword>
<comment type="cofactor">
    <cofactor evidence="3">
        <name>Mg(2+)</name>
        <dbReference type="ChEBI" id="CHEBI:18420"/>
    </cofactor>
    <text evidence="3">Binds 2 magnesium ions per subunit.</text>
</comment>
<dbReference type="GO" id="GO:0016787">
    <property type="term" value="F:hydrolase activity"/>
    <property type="evidence" value="ECO:0007669"/>
    <property type="project" value="UniProtKB-KW"/>
</dbReference>
<comment type="similarity">
    <text evidence="1">Belongs to the ADP-ribosylglycohydrolase family.</text>
</comment>
<dbReference type="InterPro" id="IPR005502">
    <property type="entry name" value="Ribosyl_crysJ1"/>
</dbReference>
<protein>
    <submittedName>
        <fullName evidence="4">ADP-ribosylglycohydrolase family protein</fullName>
    </submittedName>
</protein>
<name>A0AAW9JCN2_BACTU</name>
<dbReference type="PANTHER" id="PTHR16222:SF24">
    <property type="entry name" value="ADP-RIBOSYLHYDROLASE ARH3"/>
    <property type="match status" value="1"/>
</dbReference>
<dbReference type="EMBL" id="JAXOTW010000002">
    <property type="protein sequence ID" value="MDZ5475621.1"/>
    <property type="molecule type" value="Genomic_DNA"/>
</dbReference>
<reference evidence="4" key="1">
    <citation type="submission" date="2023-12" db="EMBL/GenBank/DDBJ databases">
        <title>Genome sequence of Bacillus thuringiensis strain SS10.</title>
        <authorList>
            <person name="Rouis S."/>
        </authorList>
    </citation>
    <scope>NUCLEOTIDE SEQUENCE</scope>
    <source>
        <strain evidence="4">SS10</strain>
    </source>
</reference>
<dbReference type="AlphaFoldDB" id="A0AAW9JCN2"/>
<feature type="binding site" evidence="3">
    <location>
        <position position="67"/>
    </location>
    <ligand>
        <name>Mg(2+)</name>
        <dbReference type="ChEBI" id="CHEBI:18420"/>
        <label>1</label>
    </ligand>
</feature>
<evidence type="ECO:0000256" key="3">
    <source>
        <dbReference type="PIRSR" id="PIRSR605502-1"/>
    </source>
</evidence>
<dbReference type="PANTHER" id="PTHR16222">
    <property type="entry name" value="ADP-RIBOSYLGLYCOHYDROLASE"/>
    <property type="match status" value="1"/>
</dbReference>
<dbReference type="Pfam" id="PF03747">
    <property type="entry name" value="ADP_ribosyl_GH"/>
    <property type="match status" value="1"/>
</dbReference>
<evidence type="ECO:0000313" key="4">
    <source>
        <dbReference type="EMBL" id="MDZ5475621.1"/>
    </source>
</evidence>
<proteinExistence type="inferred from homology"/>
<comment type="caution">
    <text evidence="4">The sequence shown here is derived from an EMBL/GenBank/DDBJ whole genome shotgun (WGS) entry which is preliminary data.</text>
</comment>
<accession>A0AAW9JCN2</accession>
<evidence type="ECO:0000256" key="2">
    <source>
        <dbReference type="ARBA" id="ARBA00022801"/>
    </source>
</evidence>
<dbReference type="InterPro" id="IPR036705">
    <property type="entry name" value="Ribosyl_crysJ1_sf"/>
</dbReference>
<feature type="binding site" evidence="3">
    <location>
        <position position="278"/>
    </location>
    <ligand>
        <name>Mg(2+)</name>
        <dbReference type="ChEBI" id="CHEBI:18420"/>
        <label>1</label>
    </ligand>
</feature>
<feature type="binding site" evidence="3">
    <location>
        <position position="275"/>
    </location>
    <ligand>
        <name>Mg(2+)</name>
        <dbReference type="ChEBI" id="CHEBI:18420"/>
        <label>1</label>
    </ligand>
</feature>
<dbReference type="InterPro" id="IPR050792">
    <property type="entry name" value="ADP-ribosylglycohydrolase"/>
</dbReference>
<feature type="binding site" evidence="3">
    <location>
        <position position="66"/>
    </location>
    <ligand>
        <name>Mg(2+)</name>
        <dbReference type="ChEBI" id="CHEBI:18420"/>
        <label>1</label>
    </ligand>
</feature>
<dbReference type="Proteomes" id="UP001292252">
    <property type="component" value="Unassembled WGS sequence"/>
</dbReference>
<evidence type="ECO:0000256" key="1">
    <source>
        <dbReference type="ARBA" id="ARBA00010702"/>
    </source>
</evidence>
<organism evidence="4 5">
    <name type="scientific">Bacillus thuringiensis</name>
    <dbReference type="NCBI Taxonomy" id="1428"/>
    <lineage>
        <taxon>Bacteria</taxon>
        <taxon>Bacillati</taxon>
        <taxon>Bacillota</taxon>
        <taxon>Bacilli</taxon>
        <taxon>Bacillales</taxon>
        <taxon>Bacillaceae</taxon>
        <taxon>Bacillus</taxon>
        <taxon>Bacillus cereus group</taxon>
    </lineage>
</organism>